<feature type="compositionally biased region" description="Basic and acidic residues" evidence="1">
    <location>
        <begin position="31"/>
        <end position="41"/>
    </location>
</feature>
<dbReference type="EMBL" id="JAQQWL010000009">
    <property type="protein sequence ID" value="KAK8058171.1"/>
    <property type="molecule type" value="Genomic_DNA"/>
</dbReference>
<reference evidence="2 3" key="1">
    <citation type="submission" date="2023-01" db="EMBL/GenBank/DDBJ databases">
        <title>Analysis of 21 Apiospora genomes using comparative genomics revels a genus with tremendous synthesis potential of carbohydrate active enzymes and secondary metabolites.</title>
        <authorList>
            <person name="Sorensen T."/>
        </authorList>
    </citation>
    <scope>NUCLEOTIDE SEQUENCE [LARGE SCALE GENOMIC DNA]</scope>
    <source>
        <strain evidence="2 3">CBS 135458</strain>
    </source>
</reference>
<sequence length="74" mass="7887">MAAPNTARPQEGEAKNTSNHMHPASASPLERYLEQTTREDPWNILSKAGSKARKSKTGGQSLCGSKHGGKPKDG</sequence>
<protein>
    <submittedName>
        <fullName evidence="2">Uncharacterized protein</fullName>
    </submittedName>
</protein>
<keyword evidence="3" id="KW-1185">Reference proteome</keyword>
<comment type="caution">
    <text evidence="2">The sequence shown here is derived from an EMBL/GenBank/DDBJ whole genome shotgun (WGS) entry which is preliminary data.</text>
</comment>
<evidence type="ECO:0000256" key="1">
    <source>
        <dbReference type="SAM" id="MobiDB-lite"/>
    </source>
</evidence>
<evidence type="ECO:0000313" key="2">
    <source>
        <dbReference type="EMBL" id="KAK8058171.1"/>
    </source>
</evidence>
<name>A0ABR1UGZ4_9PEZI</name>
<dbReference type="RefSeq" id="XP_066713617.1">
    <property type="nucleotide sequence ID" value="XM_066860028.1"/>
</dbReference>
<organism evidence="2 3">
    <name type="scientific">Apiospora phragmitis</name>
    <dbReference type="NCBI Taxonomy" id="2905665"/>
    <lineage>
        <taxon>Eukaryota</taxon>
        <taxon>Fungi</taxon>
        <taxon>Dikarya</taxon>
        <taxon>Ascomycota</taxon>
        <taxon>Pezizomycotina</taxon>
        <taxon>Sordariomycetes</taxon>
        <taxon>Xylariomycetidae</taxon>
        <taxon>Amphisphaeriales</taxon>
        <taxon>Apiosporaceae</taxon>
        <taxon>Apiospora</taxon>
    </lineage>
</organism>
<gene>
    <name evidence="2" type="ORF">PG994_008619</name>
</gene>
<dbReference type="Proteomes" id="UP001480595">
    <property type="component" value="Unassembled WGS sequence"/>
</dbReference>
<dbReference type="GeneID" id="92093091"/>
<accession>A0ABR1UGZ4</accession>
<proteinExistence type="predicted"/>
<feature type="region of interest" description="Disordered" evidence="1">
    <location>
        <begin position="1"/>
        <end position="74"/>
    </location>
</feature>
<evidence type="ECO:0000313" key="3">
    <source>
        <dbReference type="Proteomes" id="UP001480595"/>
    </source>
</evidence>